<dbReference type="AlphaFoldDB" id="A0A384JDZ8"/>
<keyword evidence="3" id="KW-1185">Reference proteome</keyword>
<reference evidence="2 3" key="1">
    <citation type="journal article" date="2011" name="PLoS Genet.">
        <title>Genomic analysis of the necrotrophic fungal pathogens Sclerotinia sclerotiorum and Botrytis cinerea.</title>
        <authorList>
            <person name="Amselem J."/>
            <person name="Cuomo C.A."/>
            <person name="van Kan J.A."/>
            <person name="Viaud M."/>
            <person name="Benito E.P."/>
            <person name="Couloux A."/>
            <person name="Coutinho P.M."/>
            <person name="de Vries R.P."/>
            <person name="Dyer P.S."/>
            <person name="Fillinger S."/>
            <person name="Fournier E."/>
            <person name="Gout L."/>
            <person name="Hahn M."/>
            <person name="Kohn L."/>
            <person name="Lapalu N."/>
            <person name="Plummer K.M."/>
            <person name="Pradier J.M."/>
            <person name="Quevillon E."/>
            <person name="Sharon A."/>
            <person name="Simon A."/>
            <person name="ten Have A."/>
            <person name="Tudzynski B."/>
            <person name="Tudzynski P."/>
            <person name="Wincker P."/>
            <person name="Andrew M."/>
            <person name="Anthouard V."/>
            <person name="Beever R.E."/>
            <person name="Beffa R."/>
            <person name="Benoit I."/>
            <person name="Bouzid O."/>
            <person name="Brault B."/>
            <person name="Chen Z."/>
            <person name="Choquer M."/>
            <person name="Collemare J."/>
            <person name="Cotton P."/>
            <person name="Danchin E.G."/>
            <person name="Da Silva C."/>
            <person name="Gautier A."/>
            <person name="Giraud C."/>
            <person name="Giraud T."/>
            <person name="Gonzalez C."/>
            <person name="Grossetete S."/>
            <person name="Guldener U."/>
            <person name="Henrissat B."/>
            <person name="Howlett B.J."/>
            <person name="Kodira C."/>
            <person name="Kretschmer M."/>
            <person name="Lappartient A."/>
            <person name="Leroch M."/>
            <person name="Levis C."/>
            <person name="Mauceli E."/>
            <person name="Neuveglise C."/>
            <person name="Oeser B."/>
            <person name="Pearson M."/>
            <person name="Poulain J."/>
            <person name="Poussereau N."/>
            <person name="Quesneville H."/>
            <person name="Rascle C."/>
            <person name="Schumacher J."/>
            <person name="Segurens B."/>
            <person name="Sexton A."/>
            <person name="Silva E."/>
            <person name="Sirven C."/>
            <person name="Soanes D.M."/>
            <person name="Talbot N.J."/>
            <person name="Templeton M."/>
            <person name="Yandava C."/>
            <person name="Yarden O."/>
            <person name="Zeng Q."/>
            <person name="Rollins J.A."/>
            <person name="Lebrun M.H."/>
            <person name="Dickman M."/>
        </authorList>
    </citation>
    <scope>NUCLEOTIDE SEQUENCE [LARGE SCALE GENOMIC DNA]</scope>
    <source>
        <strain evidence="2 3">B05.10</strain>
    </source>
</reference>
<proteinExistence type="predicted"/>
<sequence>MQFTTITFPVLALFFTNTLAMPSSPNTVSLASRGDSCYASCSCSNVLPSCQGAKVVGQTSCRCDGQAGTCDLVLCPGTSLKNVLVCGQDGTGCVWL</sequence>
<dbReference type="VEuPathDB" id="FungiDB:Bcin04g00360"/>
<dbReference type="GeneID" id="5425755"/>
<dbReference type="KEGG" id="bfu:BCIN_04g00360"/>
<evidence type="ECO:0000313" key="2">
    <source>
        <dbReference type="EMBL" id="ATZ48813.1"/>
    </source>
</evidence>
<accession>A0A384JDZ8</accession>
<feature type="chain" id="PRO_5016838767" description="Signal peptide-containing protein" evidence="1">
    <location>
        <begin position="21"/>
        <end position="96"/>
    </location>
</feature>
<organism evidence="2 3">
    <name type="scientific">Botryotinia fuckeliana (strain B05.10)</name>
    <name type="common">Noble rot fungus</name>
    <name type="synonym">Botrytis cinerea</name>
    <dbReference type="NCBI Taxonomy" id="332648"/>
    <lineage>
        <taxon>Eukaryota</taxon>
        <taxon>Fungi</taxon>
        <taxon>Dikarya</taxon>
        <taxon>Ascomycota</taxon>
        <taxon>Pezizomycotina</taxon>
        <taxon>Leotiomycetes</taxon>
        <taxon>Helotiales</taxon>
        <taxon>Sclerotiniaceae</taxon>
        <taxon>Botrytis</taxon>
    </lineage>
</organism>
<reference evidence="2 3" key="2">
    <citation type="journal article" date="2012" name="Eukaryot. Cell">
        <title>Genome update of Botrytis cinerea strains B05.10 and T4.</title>
        <authorList>
            <person name="Staats M."/>
            <person name="van Kan J.A."/>
        </authorList>
    </citation>
    <scope>NUCLEOTIDE SEQUENCE [LARGE SCALE GENOMIC DNA]</scope>
    <source>
        <strain evidence="2 3">B05.10</strain>
    </source>
</reference>
<dbReference type="EMBL" id="CP009808">
    <property type="protein sequence ID" value="ATZ48813.1"/>
    <property type="molecule type" value="Genomic_DNA"/>
</dbReference>
<feature type="signal peptide" evidence="1">
    <location>
        <begin position="1"/>
        <end position="20"/>
    </location>
</feature>
<reference evidence="2 3" key="3">
    <citation type="journal article" date="2017" name="Mol. Plant Pathol.">
        <title>A gapless genome sequence of the fungus Botrytis cinerea.</title>
        <authorList>
            <person name="Van Kan J.A."/>
            <person name="Stassen J.H."/>
            <person name="Mosbach A."/>
            <person name="Van Der Lee T.A."/>
            <person name="Faino L."/>
            <person name="Farmer A.D."/>
            <person name="Papasotiriou D.G."/>
            <person name="Zhou S."/>
            <person name="Seidl M.F."/>
            <person name="Cottam E."/>
            <person name="Edel D."/>
            <person name="Hahn M."/>
            <person name="Schwartz D.C."/>
            <person name="Dietrich R.A."/>
            <person name="Widdison S."/>
            <person name="Scalliet G."/>
        </authorList>
    </citation>
    <scope>NUCLEOTIDE SEQUENCE [LARGE SCALE GENOMIC DNA]</scope>
    <source>
        <strain evidence="2 3">B05.10</strain>
    </source>
</reference>
<name>A0A384JDZ8_BOTFB</name>
<evidence type="ECO:0000256" key="1">
    <source>
        <dbReference type="SAM" id="SignalP"/>
    </source>
</evidence>
<evidence type="ECO:0008006" key="4">
    <source>
        <dbReference type="Google" id="ProtNLM"/>
    </source>
</evidence>
<evidence type="ECO:0000313" key="3">
    <source>
        <dbReference type="Proteomes" id="UP000001798"/>
    </source>
</evidence>
<gene>
    <name evidence="2" type="ORF">BCIN_04g00360</name>
</gene>
<dbReference type="OrthoDB" id="5198893at2759"/>
<keyword evidence="1" id="KW-0732">Signal</keyword>
<protein>
    <recommendedName>
        <fullName evidence="4">Signal peptide-containing protein</fullName>
    </recommendedName>
</protein>
<dbReference type="RefSeq" id="XP_001545300.1">
    <property type="nucleotide sequence ID" value="XM_001545250.2"/>
</dbReference>
<dbReference type="Proteomes" id="UP000001798">
    <property type="component" value="Chromosome 4"/>
</dbReference>